<dbReference type="EMBL" id="BTRK01000001">
    <property type="protein sequence ID" value="GMR32921.1"/>
    <property type="molecule type" value="Genomic_DNA"/>
</dbReference>
<sequence>SPSSNVVGNLKLSTTLHTTAVSTPRFLDMGKELGVALPCYSTLKSHLAEVVIPAVDTVYERHEKVVEDTVRNVSGLSKKKKCALVKHWWK</sequence>
<evidence type="ECO:0000313" key="5">
    <source>
        <dbReference type="Proteomes" id="UP001328107"/>
    </source>
</evidence>
<feature type="non-terminal residue" evidence="1">
    <location>
        <position position="1"/>
    </location>
</feature>
<comment type="caution">
    <text evidence="1">The sequence shown here is derived from an EMBL/GenBank/DDBJ whole genome shotgun (WGS) entry which is preliminary data.</text>
</comment>
<reference evidence="1" key="2">
    <citation type="submission" date="2023-06" db="EMBL/GenBank/DDBJ databases">
        <title>Genome assembly of Pristionchus species.</title>
        <authorList>
            <person name="Yoshida K."/>
            <person name="Sommer R.J."/>
        </authorList>
    </citation>
    <scope>NUCLEOTIDE SEQUENCE</scope>
    <source>
        <strain evidence="1 5">RS5460</strain>
    </source>
</reference>
<dbReference type="Proteomes" id="UP001328107">
    <property type="component" value="Unassembled WGS sequence"/>
</dbReference>
<dbReference type="EMBL" id="BTRK01000004">
    <property type="protein sequence ID" value="GMR46214.1"/>
    <property type="molecule type" value="Genomic_DNA"/>
</dbReference>
<evidence type="ECO:0000313" key="1">
    <source>
        <dbReference type="EMBL" id="GMR32921.1"/>
    </source>
</evidence>
<gene>
    <name evidence="1" type="ORF">PMAYCL1PPCAC_03116</name>
    <name evidence="2" type="ORF">PMAYCL1PPCAC_03634</name>
    <name evidence="3" type="ORF">PMAYCL1PPCAC_16409</name>
    <name evidence="4" type="ORF">PMAYCL1PPCAC_19540</name>
</gene>
<feature type="non-terminal residue" evidence="1">
    <location>
        <position position="90"/>
    </location>
</feature>
<name>A0AAN4Z5K6_9BILA</name>
<organism evidence="1 5">
    <name type="scientific">Pristionchus mayeri</name>
    <dbReference type="NCBI Taxonomy" id="1317129"/>
    <lineage>
        <taxon>Eukaryota</taxon>
        <taxon>Metazoa</taxon>
        <taxon>Ecdysozoa</taxon>
        <taxon>Nematoda</taxon>
        <taxon>Chromadorea</taxon>
        <taxon>Rhabditida</taxon>
        <taxon>Rhabditina</taxon>
        <taxon>Diplogasteromorpha</taxon>
        <taxon>Diplogasteroidea</taxon>
        <taxon>Neodiplogasteridae</taxon>
        <taxon>Pristionchus</taxon>
    </lineage>
</organism>
<accession>A0AAN4Z5K6</accession>
<dbReference type="EMBL" id="BTRK01000001">
    <property type="protein sequence ID" value="GMR33439.1"/>
    <property type="molecule type" value="Genomic_DNA"/>
</dbReference>
<evidence type="ECO:0000313" key="3">
    <source>
        <dbReference type="EMBL" id="GMR46214.1"/>
    </source>
</evidence>
<evidence type="ECO:0000313" key="4">
    <source>
        <dbReference type="EMBL" id="GMR49345.1"/>
    </source>
</evidence>
<evidence type="ECO:0000313" key="2">
    <source>
        <dbReference type="EMBL" id="GMR33439.1"/>
    </source>
</evidence>
<dbReference type="AlphaFoldDB" id="A0AAN4Z5K6"/>
<dbReference type="EMBL" id="BTRK01000004">
    <property type="protein sequence ID" value="GMR49345.1"/>
    <property type="molecule type" value="Genomic_DNA"/>
</dbReference>
<proteinExistence type="predicted"/>
<keyword evidence="5" id="KW-1185">Reference proteome</keyword>
<protein>
    <submittedName>
        <fullName evidence="1">Uncharacterized protein</fullName>
    </submittedName>
</protein>
<reference evidence="5" key="1">
    <citation type="submission" date="2022-10" db="EMBL/GenBank/DDBJ databases">
        <title>Genome assembly of Pristionchus species.</title>
        <authorList>
            <person name="Yoshida K."/>
            <person name="Sommer R.J."/>
        </authorList>
    </citation>
    <scope>NUCLEOTIDE SEQUENCE [LARGE SCALE GENOMIC DNA]</scope>
    <source>
        <strain evidence="5">RS5460</strain>
    </source>
</reference>